<name>X1VG13_9ZZZZ</name>
<proteinExistence type="predicted"/>
<evidence type="ECO:0000313" key="1">
    <source>
        <dbReference type="EMBL" id="GAJ13451.1"/>
    </source>
</evidence>
<protein>
    <submittedName>
        <fullName evidence="1">Uncharacterized protein</fullName>
    </submittedName>
</protein>
<reference evidence="1" key="1">
    <citation type="journal article" date="2014" name="Front. Microbiol.">
        <title>High frequency of phylogenetically diverse reductive dehalogenase-homologous genes in deep subseafloor sedimentary metagenomes.</title>
        <authorList>
            <person name="Kawai M."/>
            <person name="Futagami T."/>
            <person name="Toyoda A."/>
            <person name="Takaki Y."/>
            <person name="Nishi S."/>
            <person name="Hori S."/>
            <person name="Arai W."/>
            <person name="Tsubouchi T."/>
            <person name="Morono Y."/>
            <person name="Uchiyama I."/>
            <person name="Ito T."/>
            <person name="Fujiyama A."/>
            <person name="Inagaki F."/>
            <person name="Takami H."/>
        </authorList>
    </citation>
    <scope>NUCLEOTIDE SEQUENCE</scope>
    <source>
        <strain evidence="1">Expedition CK06-06</strain>
    </source>
</reference>
<organism evidence="1">
    <name type="scientific">marine sediment metagenome</name>
    <dbReference type="NCBI Taxonomy" id="412755"/>
    <lineage>
        <taxon>unclassified sequences</taxon>
        <taxon>metagenomes</taxon>
        <taxon>ecological metagenomes</taxon>
    </lineage>
</organism>
<gene>
    <name evidence="1" type="ORF">S12H4_49600</name>
</gene>
<comment type="caution">
    <text evidence="1">The sequence shown here is derived from an EMBL/GenBank/DDBJ whole genome shotgun (WGS) entry which is preliminary data.</text>
</comment>
<dbReference type="EMBL" id="BARW01031135">
    <property type="protein sequence ID" value="GAJ13451.1"/>
    <property type="molecule type" value="Genomic_DNA"/>
</dbReference>
<feature type="non-terminal residue" evidence="1">
    <location>
        <position position="1"/>
    </location>
</feature>
<accession>X1VG13</accession>
<sequence length="30" mass="3138">LCLDCLKAIWKLAKLPPAPEAEIGEVTGSA</sequence>
<dbReference type="AlphaFoldDB" id="X1VG13"/>